<feature type="domain" description="Endoribonuclease YicC-like N-terminal" evidence="6">
    <location>
        <begin position="2"/>
        <end position="155"/>
    </location>
</feature>
<dbReference type="Pfam" id="PF03755">
    <property type="entry name" value="YicC-like_N"/>
    <property type="match status" value="1"/>
</dbReference>
<dbReference type="OrthoDB" id="9771229at2"/>
<dbReference type="Proteomes" id="UP000242869">
    <property type="component" value="Unassembled WGS sequence"/>
</dbReference>
<evidence type="ECO:0000259" key="6">
    <source>
        <dbReference type="Pfam" id="PF03755"/>
    </source>
</evidence>
<dbReference type="InterPro" id="IPR005229">
    <property type="entry name" value="YicC/YloC-like"/>
</dbReference>
<organism evidence="8 9">
    <name type="scientific">Formivibrio citricus</name>
    <dbReference type="NCBI Taxonomy" id="83765"/>
    <lineage>
        <taxon>Bacteria</taxon>
        <taxon>Pseudomonadati</taxon>
        <taxon>Pseudomonadota</taxon>
        <taxon>Betaproteobacteria</taxon>
        <taxon>Neisseriales</taxon>
        <taxon>Chitinibacteraceae</taxon>
        <taxon>Formivibrio</taxon>
    </lineage>
</organism>
<proteinExistence type="inferred from homology"/>
<dbReference type="PANTHER" id="PTHR30636:SF3">
    <property type="entry name" value="UPF0701 PROTEIN YICC"/>
    <property type="match status" value="1"/>
</dbReference>
<accession>A0A1I5CA04</accession>
<comment type="similarity">
    <text evidence="5">Belongs to the YicC/YloC family.</text>
</comment>
<dbReference type="Pfam" id="PF08340">
    <property type="entry name" value="YicC-like_C"/>
    <property type="match status" value="1"/>
</dbReference>
<reference evidence="9" key="1">
    <citation type="submission" date="2016-10" db="EMBL/GenBank/DDBJ databases">
        <authorList>
            <person name="Varghese N."/>
            <person name="Submissions S."/>
        </authorList>
    </citation>
    <scope>NUCLEOTIDE SEQUENCE [LARGE SCALE GENOMIC DNA]</scope>
    <source>
        <strain evidence="9">DSM 6150</strain>
    </source>
</reference>
<evidence type="ECO:0000313" key="9">
    <source>
        <dbReference type="Proteomes" id="UP000242869"/>
    </source>
</evidence>
<evidence type="ECO:0000259" key="7">
    <source>
        <dbReference type="Pfam" id="PF08340"/>
    </source>
</evidence>
<evidence type="ECO:0000313" key="8">
    <source>
        <dbReference type="EMBL" id="SFN83875.1"/>
    </source>
</evidence>
<evidence type="ECO:0000256" key="2">
    <source>
        <dbReference type="ARBA" id="ARBA00022722"/>
    </source>
</evidence>
<feature type="domain" description="Endoribonuclease YicC-like C-terminal" evidence="7">
    <location>
        <begin position="172"/>
        <end position="289"/>
    </location>
</feature>
<dbReference type="NCBIfam" id="TIGR00255">
    <property type="entry name" value="YicC/YloC family endoribonuclease"/>
    <property type="match status" value="1"/>
</dbReference>
<evidence type="ECO:0000256" key="3">
    <source>
        <dbReference type="ARBA" id="ARBA00022759"/>
    </source>
</evidence>
<evidence type="ECO:0000256" key="4">
    <source>
        <dbReference type="ARBA" id="ARBA00022801"/>
    </source>
</evidence>
<keyword evidence="2" id="KW-0540">Nuclease</keyword>
<keyword evidence="9" id="KW-1185">Reference proteome</keyword>
<sequence length="289" mass="32347">MIYSMTGYASAQREWPQGVLLVELRAVNHRFLDASLRLPEEFRPLESAIREKIAAKLSRGKVECRIAFNAQQGADSASLQLNRKLAESLLQLGQELSSFAPEARPLSIGEVLRWPGVLATDALPPETLQAAALELLDAALVDFIANRGREGEKLAALLTDRATQMQTLVEGIKPRLPQIVADYEARLTQRLQDALGSHDEERIRQEIVLFAQRIDVAEELDRLVTHLDELRHILKKGGVVGKRLDFLMQELNREANTLGSKSVAVDSSRVSMELKVLIEQMREQVQNIE</sequence>
<dbReference type="GO" id="GO:0016787">
    <property type="term" value="F:hydrolase activity"/>
    <property type="evidence" value="ECO:0007669"/>
    <property type="project" value="UniProtKB-KW"/>
</dbReference>
<evidence type="ECO:0000256" key="1">
    <source>
        <dbReference type="ARBA" id="ARBA00001968"/>
    </source>
</evidence>
<protein>
    <submittedName>
        <fullName evidence="8">TIGR00255 family protein</fullName>
    </submittedName>
</protein>
<dbReference type="PANTHER" id="PTHR30636">
    <property type="entry name" value="UPF0701 PROTEIN YICC"/>
    <property type="match status" value="1"/>
</dbReference>
<dbReference type="RefSeq" id="WP_091196708.1">
    <property type="nucleotide sequence ID" value="NZ_FOVE01000019.1"/>
</dbReference>
<dbReference type="AlphaFoldDB" id="A0A1I5CA04"/>
<keyword evidence="3" id="KW-0255">Endonuclease</keyword>
<evidence type="ECO:0000256" key="5">
    <source>
        <dbReference type="ARBA" id="ARBA00035648"/>
    </source>
</evidence>
<dbReference type="InterPro" id="IPR013527">
    <property type="entry name" value="YicC-like_N"/>
</dbReference>
<dbReference type="EMBL" id="FOVE01000019">
    <property type="protein sequence ID" value="SFN83875.1"/>
    <property type="molecule type" value="Genomic_DNA"/>
</dbReference>
<name>A0A1I5CA04_9NEIS</name>
<keyword evidence="4" id="KW-0378">Hydrolase</keyword>
<dbReference type="STRING" id="83765.SAMN05660284_02356"/>
<comment type="cofactor">
    <cofactor evidence="1">
        <name>a divalent metal cation</name>
        <dbReference type="ChEBI" id="CHEBI:60240"/>
    </cofactor>
</comment>
<dbReference type="GO" id="GO:0004521">
    <property type="term" value="F:RNA endonuclease activity"/>
    <property type="evidence" value="ECO:0007669"/>
    <property type="project" value="InterPro"/>
</dbReference>
<gene>
    <name evidence="8" type="ORF">SAMN05660284_02356</name>
</gene>
<dbReference type="InterPro" id="IPR013551">
    <property type="entry name" value="YicC-like_C"/>
</dbReference>